<name>A0ACB1AU72_MELEN</name>
<keyword evidence="2" id="KW-1185">Reference proteome</keyword>
<dbReference type="Proteomes" id="UP001497535">
    <property type="component" value="Unassembled WGS sequence"/>
</dbReference>
<sequence>MRPTQILILDEEEETQNNGSNESIPNSYLRSQSPGMLGTPTSGLISGREHHVMHIQSGHSSPRQNAFNFGSTKCIAQSPSNNTASPLRRRQPPPPLHLCNSGENNKAIPAQSRQSIWVPRQFAFACPNSMPMHRRHLQQRQILSNAMMQHSNDQKYNYEQKFQYHHHPTLPVTRSSSIARTDGNNPNNNNSFPQTTFNNLLDNNNTGSLPRLNICNKNNYEDDGRQQHNFQQGGGVTGSGGGSVGRWVEIFKNIFLYIFGF</sequence>
<evidence type="ECO:0000313" key="1">
    <source>
        <dbReference type="EMBL" id="CAK5105459.1"/>
    </source>
</evidence>
<evidence type="ECO:0000313" key="2">
    <source>
        <dbReference type="Proteomes" id="UP001497535"/>
    </source>
</evidence>
<proteinExistence type="predicted"/>
<dbReference type="EMBL" id="CAVMJV010000120">
    <property type="protein sequence ID" value="CAK5105459.1"/>
    <property type="molecule type" value="Genomic_DNA"/>
</dbReference>
<organism evidence="1 2">
    <name type="scientific">Meloidogyne enterolobii</name>
    <name type="common">Root-knot nematode worm</name>
    <name type="synonym">Meloidogyne mayaguensis</name>
    <dbReference type="NCBI Taxonomy" id="390850"/>
    <lineage>
        <taxon>Eukaryota</taxon>
        <taxon>Metazoa</taxon>
        <taxon>Ecdysozoa</taxon>
        <taxon>Nematoda</taxon>
        <taxon>Chromadorea</taxon>
        <taxon>Rhabditida</taxon>
        <taxon>Tylenchina</taxon>
        <taxon>Tylenchomorpha</taxon>
        <taxon>Tylenchoidea</taxon>
        <taxon>Meloidogynidae</taxon>
        <taxon>Meloidogyninae</taxon>
        <taxon>Meloidogyne</taxon>
    </lineage>
</organism>
<protein>
    <submittedName>
        <fullName evidence="1">Uncharacterized protein</fullName>
    </submittedName>
</protein>
<accession>A0ACB1AU72</accession>
<reference evidence="1" key="1">
    <citation type="submission" date="2023-11" db="EMBL/GenBank/DDBJ databases">
        <authorList>
            <person name="Poullet M."/>
        </authorList>
    </citation>
    <scope>NUCLEOTIDE SEQUENCE</scope>
    <source>
        <strain evidence="1">E1834</strain>
    </source>
</reference>
<comment type="caution">
    <text evidence="1">The sequence shown here is derived from an EMBL/GenBank/DDBJ whole genome shotgun (WGS) entry which is preliminary data.</text>
</comment>
<gene>
    <name evidence="1" type="ORF">MENTE1834_LOCUS43239</name>
</gene>